<dbReference type="STRING" id="1117707.VQ7734_03110"/>
<dbReference type="SUPFAM" id="SSF52833">
    <property type="entry name" value="Thioredoxin-like"/>
    <property type="match status" value="1"/>
</dbReference>
<dbReference type="Pfam" id="PF13409">
    <property type="entry name" value="GST_N_2"/>
    <property type="match status" value="1"/>
</dbReference>
<dbReference type="RefSeq" id="WP_073584165.1">
    <property type="nucleotide sequence ID" value="NZ_AP024898.1"/>
</dbReference>
<dbReference type="InterPro" id="IPR004045">
    <property type="entry name" value="Glutathione_S-Trfase_N"/>
</dbReference>
<dbReference type="Gene3D" id="3.40.30.10">
    <property type="entry name" value="Glutaredoxin"/>
    <property type="match status" value="1"/>
</dbReference>
<dbReference type="InterPro" id="IPR040079">
    <property type="entry name" value="Glutathione_S-Trfase"/>
</dbReference>
<dbReference type="SFLD" id="SFLDG00358">
    <property type="entry name" value="Main_(cytGST)"/>
    <property type="match status" value="1"/>
</dbReference>
<dbReference type="PANTHER" id="PTHR42673">
    <property type="entry name" value="MALEYLACETOACETATE ISOMERASE"/>
    <property type="match status" value="1"/>
</dbReference>
<dbReference type="PROSITE" id="PS50404">
    <property type="entry name" value="GST_NTER"/>
    <property type="match status" value="1"/>
</dbReference>
<proteinExistence type="predicted"/>
<organism evidence="2 3">
    <name type="scientific">Vibrio quintilis</name>
    <dbReference type="NCBI Taxonomy" id="1117707"/>
    <lineage>
        <taxon>Bacteria</taxon>
        <taxon>Pseudomonadati</taxon>
        <taxon>Pseudomonadota</taxon>
        <taxon>Gammaproteobacteria</taxon>
        <taxon>Vibrionales</taxon>
        <taxon>Vibrionaceae</taxon>
        <taxon>Vibrio</taxon>
    </lineage>
</organism>
<protein>
    <submittedName>
        <fullName evidence="2">Stringent starvation protein A</fullName>
    </submittedName>
</protein>
<evidence type="ECO:0000313" key="3">
    <source>
        <dbReference type="Proteomes" id="UP000184600"/>
    </source>
</evidence>
<evidence type="ECO:0000259" key="1">
    <source>
        <dbReference type="PROSITE" id="PS50404"/>
    </source>
</evidence>
<sequence>MKLYIGNKNYSTWSLRAWILMEKSGISFEEVKLQLDTPQFYATLKSVTPTQKVPCLVDGEVTVWDSLAICEYINDIYLSGKAWPAHKAEKALARSLAAEMHSGFMALRNEMPMNVRAARRVQLSENAQKDLERIDQIFAQQMNEFADRGGWLFGAFSIADAMYIPVVLRLMTYQIPVSAAAQKYIDHVMACEALQAWLNEGKQESEIVEQDEAGEPV</sequence>
<keyword evidence="3" id="KW-1185">Reference proteome</keyword>
<reference evidence="3" key="1">
    <citation type="submission" date="2016-12" db="EMBL/GenBank/DDBJ databases">
        <authorList>
            <person name="Rodrigo-Torres L."/>
            <person name="Arahal R.D."/>
            <person name="Lucena T."/>
        </authorList>
    </citation>
    <scope>NUCLEOTIDE SEQUENCE [LARGE SCALE GENOMIC DNA]</scope>
</reference>
<feature type="domain" description="GST N-terminal" evidence="1">
    <location>
        <begin position="1"/>
        <end position="81"/>
    </location>
</feature>
<accession>A0A1M7YXH4</accession>
<dbReference type="GO" id="GO:0006559">
    <property type="term" value="P:L-phenylalanine catabolic process"/>
    <property type="evidence" value="ECO:0007669"/>
    <property type="project" value="TreeGrafter"/>
</dbReference>
<dbReference type="SUPFAM" id="SSF47616">
    <property type="entry name" value="GST C-terminal domain-like"/>
    <property type="match status" value="1"/>
</dbReference>
<dbReference type="CDD" id="cd03194">
    <property type="entry name" value="GST_C_3"/>
    <property type="match status" value="1"/>
</dbReference>
<dbReference type="AlphaFoldDB" id="A0A1M7YXH4"/>
<dbReference type="EMBL" id="FRFG01000037">
    <property type="protein sequence ID" value="SHO57341.1"/>
    <property type="molecule type" value="Genomic_DNA"/>
</dbReference>
<evidence type="ECO:0000313" key="2">
    <source>
        <dbReference type="EMBL" id="SHO57341.1"/>
    </source>
</evidence>
<dbReference type="InterPro" id="IPR036249">
    <property type="entry name" value="Thioredoxin-like_sf"/>
</dbReference>
<dbReference type="PANTHER" id="PTHR42673:SF4">
    <property type="entry name" value="MALEYLACETOACETATE ISOMERASE"/>
    <property type="match status" value="1"/>
</dbReference>
<dbReference type="InterPro" id="IPR036282">
    <property type="entry name" value="Glutathione-S-Trfase_C_sf"/>
</dbReference>
<dbReference type="Proteomes" id="UP000184600">
    <property type="component" value="Unassembled WGS sequence"/>
</dbReference>
<dbReference type="CDD" id="cd03043">
    <property type="entry name" value="GST_N_1"/>
    <property type="match status" value="1"/>
</dbReference>
<dbReference type="PROSITE" id="PS51354">
    <property type="entry name" value="GLUTAREDOXIN_2"/>
    <property type="match status" value="1"/>
</dbReference>
<dbReference type="GO" id="GO:0004364">
    <property type="term" value="F:glutathione transferase activity"/>
    <property type="evidence" value="ECO:0007669"/>
    <property type="project" value="TreeGrafter"/>
</dbReference>
<name>A0A1M7YXH4_9VIBR</name>
<dbReference type="SFLD" id="SFLDS00019">
    <property type="entry name" value="Glutathione_Transferase_(cytos"/>
    <property type="match status" value="1"/>
</dbReference>
<dbReference type="GO" id="GO:0016034">
    <property type="term" value="F:maleylacetoacetate isomerase activity"/>
    <property type="evidence" value="ECO:0007669"/>
    <property type="project" value="TreeGrafter"/>
</dbReference>
<dbReference type="Gene3D" id="1.20.1050.10">
    <property type="match status" value="1"/>
</dbReference>
<dbReference type="OrthoDB" id="9799538at2"/>
<dbReference type="GO" id="GO:0006749">
    <property type="term" value="P:glutathione metabolic process"/>
    <property type="evidence" value="ECO:0007669"/>
    <property type="project" value="TreeGrafter"/>
</dbReference>
<gene>
    <name evidence="2" type="primary">sspA_2</name>
    <name evidence="2" type="ORF">VQ7734_03110</name>
</gene>